<dbReference type="Gene3D" id="3.40.50.11440">
    <property type="match status" value="1"/>
</dbReference>
<dbReference type="PANTHER" id="PTHR33171:SF17">
    <property type="entry name" value="LARA-LIKE N-TERMINAL DOMAIN-CONTAINING PROTEIN"/>
    <property type="match status" value="1"/>
</dbReference>
<dbReference type="InterPro" id="IPR048068">
    <property type="entry name" value="LarA-like"/>
</dbReference>
<reference evidence="2 3" key="1">
    <citation type="submission" date="2018-08" db="EMBL/GenBank/DDBJ databases">
        <title>A genome reference for cultivated species of the human gut microbiota.</title>
        <authorList>
            <person name="Zou Y."/>
            <person name="Xue W."/>
            <person name="Luo G."/>
        </authorList>
    </citation>
    <scope>NUCLEOTIDE SEQUENCE [LARGE SCALE GENOMIC DNA]</scope>
    <source>
        <strain evidence="2 3">AF19-21</strain>
    </source>
</reference>
<dbReference type="PANTHER" id="PTHR33171">
    <property type="entry name" value="LAR_N DOMAIN-CONTAINING PROTEIN"/>
    <property type="match status" value="1"/>
</dbReference>
<accession>A0A3E2WJL5</accession>
<dbReference type="AlphaFoldDB" id="A0A3E2WJL5"/>
<dbReference type="Pfam" id="PF09861">
    <property type="entry name" value="Lar_N"/>
    <property type="match status" value="1"/>
</dbReference>
<evidence type="ECO:0000259" key="1">
    <source>
        <dbReference type="Pfam" id="PF09861"/>
    </source>
</evidence>
<name>A0A3E2WJL5_9FIRM</name>
<dbReference type="Proteomes" id="UP000261111">
    <property type="component" value="Unassembled WGS sequence"/>
</dbReference>
<gene>
    <name evidence="2" type="ORF">DWX41_18565</name>
</gene>
<comment type="caution">
    <text evidence="2">The sequence shown here is derived from an EMBL/GenBank/DDBJ whole genome shotgun (WGS) entry which is preliminary data.</text>
</comment>
<dbReference type="EMBL" id="QVIA01000025">
    <property type="protein sequence ID" value="RGC27272.1"/>
    <property type="molecule type" value="Genomic_DNA"/>
</dbReference>
<evidence type="ECO:0000313" key="2">
    <source>
        <dbReference type="EMBL" id="RGC27272.1"/>
    </source>
</evidence>
<organism evidence="2 3">
    <name type="scientific">Hungatella hathewayi</name>
    <dbReference type="NCBI Taxonomy" id="154046"/>
    <lineage>
        <taxon>Bacteria</taxon>
        <taxon>Bacillati</taxon>
        <taxon>Bacillota</taxon>
        <taxon>Clostridia</taxon>
        <taxon>Lachnospirales</taxon>
        <taxon>Lachnospiraceae</taxon>
        <taxon>Hungatella</taxon>
    </lineage>
</organism>
<protein>
    <submittedName>
        <fullName evidence="2">DUF2088 domain-containing protein</fullName>
    </submittedName>
</protein>
<dbReference type="GO" id="GO:0050043">
    <property type="term" value="F:lactate racemase activity"/>
    <property type="evidence" value="ECO:0007669"/>
    <property type="project" value="InterPro"/>
</dbReference>
<feature type="domain" description="LarA-like N-terminal" evidence="1">
    <location>
        <begin position="17"/>
        <end position="213"/>
    </location>
</feature>
<dbReference type="InterPro" id="IPR018657">
    <property type="entry name" value="LarA-like_N"/>
</dbReference>
<proteinExistence type="predicted"/>
<evidence type="ECO:0000313" key="3">
    <source>
        <dbReference type="Proteomes" id="UP000261111"/>
    </source>
</evidence>
<sequence>MEGQIMQEFKIPWGQWYEQSYRKLTFPDEWEVHYQGMQELPSLTSGEVLAAIDNPVGTERLETLAAGKRSACIIIDDISRPTPGAYLLPLVIRKLLNAGMDGRNIKVLIALGGHRPMTKQEMEIKVGKWVLDHVQVLNHSPFSTDLVTIPDDDQVIKINKNYVDAELRIAVGCIVPHTLAGFSGGAKAVIPGIGGIETLKSNHLLVYEDSSKNMSFKTSTCNPDNAMRTNMERIVGKVGLDFIVNVVLNDKMGVADVFAGHFIKAHRAACRRAMECLQTELVRDADILVLSAYPKDTEYSQIGTCFAVLGHYKEMCVKPGGTLVAVTAASEGAGFHALFGPGMSLFSPHDDNVPPPELKGKETLIYSDGVNAIDIRQFYRDETPDLNREWEDIQKRLEEKYAGRKPVVAIYPMGAIQIGCMNTEGGE</sequence>